<feature type="domain" description="Glucose-methanol-choline oxidoreductase N-terminal" evidence="8">
    <location>
        <begin position="253"/>
        <end position="267"/>
    </location>
</feature>
<dbReference type="SUPFAM" id="SSF54373">
    <property type="entry name" value="FAD-linked reductases, C-terminal domain"/>
    <property type="match status" value="1"/>
</dbReference>
<reference evidence="9 10" key="1">
    <citation type="submission" date="2017-08" db="EMBL/GenBank/DDBJ databases">
        <title>Infants hospitalized years apart are colonized by the same room-sourced microbial strains.</title>
        <authorList>
            <person name="Brooks B."/>
            <person name="Olm M.R."/>
            <person name="Firek B.A."/>
            <person name="Baker R."/>
            <person name="Thomas B.C."/>
            <person name="Morowitz M.J."/>
            <person name="Banfield J.F."/>
        </authorList>
    </citation>
    <scope>NUCLEOTIDE SEQUENCE [LARGE SCALE GENOMIC DNA]</scope>
    <source>
        <strain evidence="9">S2_005_003_R2_41</strain>
    </source>
</reference>
<dbReference type="AlphaFoldDB" id="A0A2W5QJ82"/>
<dbReference type="Pfam" id="PF00732">
    <property type="entry name" value="GMC_oxred_N"/>
    <property type="match status" value="1"/>
</dbReference>
<gene>
    <name evidence="9" type="ORF">DI563_04100</name>
</gene>
<dbReference type="PANTHER" id="PTHR11552:SF147">
    <property type="entry name" value="CHOLINE DEHYDROGENASE, MITOCHONDRIAL"/>
    <property type="match status" value="1"/>
</dbReference>
<comment type="cofactor">
    <cofactor evidence="1 5">
        <name>FAD</name>
        <dbReference type="ChEBI" id="CHEBI:57692"/>
    </cofactor>
</comment>
<evidence type="ECO:0000259" key="7">
    <source>
        <dbReference type="PROSITE" id="PS00623"/>
    </source>
</evidence>
<dbReference type="SUPFAM" id="SSF51905">
    <property type="entry name" value="FAD/NAD(P)-binding domain"/>
    <property type="match status" value="1"/>
</dbReference>
<evidence type="ECO:0000256" key="1">
    <source>
        <dbReference type="ARBA" id="ARBA00001974"/>
    </source>
</evidence>
<feature type="binding site" evidence="5">
    <location>
        <position position="83"/>
    </location>
    <ligand>
        <name>FAD</name>
        <dbReference type="ChEBI" id="CHEBI:57692"/>
    </ligand>
</feature>
<comment type="caution">
    <text evidence="9">The sequence shown here is derived from an EMBL/GenBank/DDBJ whole genome shotgun (WGS) entry which is preliminary data.</text>
</comment>
<evidence type="ECO:0000259" key="8">
    <source>
        <dbReference type="PROSITE" id="PS00624"/>
    </source>
</evidence>
<evidence type="ECO:0000313" key="10">
    <source>
        <dbReference type="Proteomes" id="UP000249135"/>
    </source>
</evidence>
<dbReference type="EMBL" id="QFPP01000023">
    <property type="protein sequence ID" value="PZQ77342.1"/>
    <property type="molecule type" value="Genomic_DNA"/>
</dbReference>
<dbReference type="PIRSF" id="PIRSF000137">
    <property type="entry name" value="Alcohol_oxidase"/>
    <property type="match status" value="1"/>
</dbReference>
<dbReference type="Gene3D" id="3.30.560.10">
    <property type="entry name" value="Glucose Oxidase, domain 3"/>
    <property type="match status" value="1"/>
</dbReference>
<dbReference type="InterPro" id="IPR036188">
    <property type="entry name" value="FAD/NAD-bd_sf"/>
</dbReference>
<sequence length="534" mass="58886">MEAFDYVVVGAGSAGCVLANRLTDSGRYTVKLLESGPRDTYPWLHIPIGYAKTMFNPRYNWGFQSEPEPHLNGRNIYQPRGRVLGGSSSINGLMYVRGQKRDYDEWAALGNPSWSWERCLPYFRQLEHNDLGPGPTRGTDGPLWATTVPGNNELVDAFISAGEAVGVPKVNDFNSGRQEGVGYYQLTTRKGFRCSTSTAYLRPARSRPELSIEVEAHATRIVFEGSRATGIEYRKGGELRAVRVRREVLLSAGAFQSPQLLQVSGVGNSEHLQEVGIPVVANLRGVGENLQDHLQARLTYEVSKPITTNDSLRSPFGKLGMGMRWAFNRSGPLAVGINMAGMFCSVLPESRTPDIQFHFGTLSADQAAGKPHDFSGCTYSVCQLRPESRGHVRITSSDTRVSPKILFNYLSTELDQRTMVEAVKFTRKVASASPINYLMKREFRPGADIQRDDEILAFVKQFGTTIFHPSCTAKMGRKEDLMAVVDERLRVHGIAGLRVVDCSVMPALVSGNTNVPVVMIAEKAADMILADSQD</sequence>
<keyword evidence="3 6" id="KW-0285">Flavoprotein</keyword>
<evidence type="ECO:0000256" key="3">
    <source>
        <dbReference type="ARBA" id="ARBA00022630"/>
    </source>
</evidence>
<comment type="similarity">
    <text evidence="2 6">Belongs to the GMC oxidoreductase family.</text>
</comment>
<evidence type="ECO:0000256" key="5">
    <source>
        <dbReference type="PIRSR" id="PIRSR000137-2"/>
    </source>
</evidence>
<proteinExistence type="inferred from homology"/>
<evidence type="ECO:0000313" key="9">
    <source>
        <dbReference type="EMBL" id="PZQ77342.1"/>
    </source>
</evidence>
<organism evidence="9 10">
    <name type="scientific">Variovorax paradoxus</name>
    <dbReference type="NCBI Taxonomy" id="34073"/>
    <lineage>
        <taxon>Bacteria</taxon>
        <taxon>Pseudomonadati</taxon>
        <taxon>Pseudomonadota</taxon>
        <taxon>Betaproteobacteria</taxon>
        <taxon>Burkholderiales</taxon>
        <taxon>Comamonadaceae</taxon>
        <taxon>Variovorax</taxon>
    </lineage>
</organism>
<evidence type="ECO:0000256" key="2">
    <source>
        <dbReference type="ARBA" id="ARBA00010790"/>
    </source>
</evidence>
<protein>
    <submittedName>
        <fullName evidence="9">Choline dehydrogenase</fullName>
    </submittedName>
</protein>
<dbReference type="InterPro" id="IPR007867">
    <property type="entry name" value="GMC_OxRtase_C"/>
</dbReference>
<evidence type="ECO:0000256" key="6">
    <source>
        <dbReference type="RuleBase" id="RU003968"/>
    </source>
</evidence>
<keyword evidence="4 5" id="KW-0274">FAD</keyword>
<dbReference type="PROSITE" id="PS00623">
    <property type="entry name" value="GMC_OXRED_1"/>
    <property type="match status" value="1"/>
</dbReference>
<dbReference type="PANTHER" id="PTHR11552">
    <property type="entry name" value="GLUCOSE-METHANOL-CHOLINE GMC OXIDOREDUCTASE"/>
    <property type="match status" value="1"/>
</dbReference>
<name>A0A2W5QJ82_VARPD</name>
<dbReference type="InterPro" id="IPR000172">
    <property type="entry name" value="GMC_OxRdtase_N"/>
</dbReference>
<feature type="domain" description="Glucose-methanol-choline oxidoreductase N-terminal" evidence="7">
    <location>
        <begin position="81"/>
        <end position="104"/>
    </location>
</feature>
<evidence type="ECO:0000256" key="4">
    <source>
        <dbReference type="ARBA" id="ARBA00022827"/>
    </source>
</evidence>
<dbReference type="Proteomes" id="UP000249135">
    <property type="component" value="Unassembled WGS sequence"/>
</dbReference>
<dbReference type="PROSITE" id="PS00624">
    <property type="entry name" value="GMC_OXRED_2"/>
    <property type="match status" value="1"/>
</dbReference>
<dbReference type="NCBIfam" id="NF002550">
    <property type="entry name" value="PRK02106.1"/>
    <property type="match status" value="1"/>
</dbReference>
<dbReference type="GO" id="GO:0016614">
    <property type="term" value="F:oxidoreductase activity, acting on CH-OH group of donors"/>
    <property type="evidence" value="ECO:0007669"/>
    <property type="project" value="InterPro"/>
</dbReference>
<accession>A0A2W5QJ82</accession>
<dbReference type="Pfam" id="PF05199">
    <property type="entry name" value="GMC_oxred_C"/>
    <property type="match status" value="1"/>
</dbReference>
<dbReference type="GO" id="GO:0050660">
    <property type="term" value="F:flavin adenine dinucleotide binding"/>
    <property type="evidence" value="ECO:0007669"/>
    <property type="project" value="InterPro"/>
</dbReference>
<dbReference type="InterPro" id="IPR012132">
    <property type="entry name" value="GMC_OxRdtase"/>
</dbReference>
<dbReference type="Gene3D" id="3.50.50.60">
    <property type="entry name" value="FAD/NAD(P)-binding domain"/>
    <property type="match status" value="1"/>
</dbReference>